<name>A0A2J7Z195_9CHLO</name>
<dbReference type="Proteomes" id="UP000236333">
    <property type="component" value="Unassembled WGS sequence"/>
</dbReference>
<feature type="non-terminal residue" evidence="2">
    <location>
        <position position="1"/>
    </location>
</feature>
<organism evidence="2 3">
    <name type="scientific">Tetrabaena socialis</name>
    <dbReference type="NCBI Taxonomy" id="47790"/>
    <lineage>
        <taxon>Eukaryota</taxon>
        <taxon>Viridiplantae</taxon>
        <taxon>Chlorophyta</taxon>
        <taxon>core chlorophytes</taxon>
        <taxon>Chlorophyceae</taxon>
        <taxon>CS clade</taxon>
        <taxon>Chlamydomonadales</taxon>
        <taxon>Tetrabaenaceae</taxon>
        <taxon>Tetrabaena</taxon>
    </lineage>
</organism>
<feature type="non-terminal residue" evidence="2">
    <location>
        <position position="120"/>
    </location>
</feature>
<evidence type="ECO:0000259" key="1">
    <source>
        <dbReference type="Pfam" id="PF02887"/>
    </source>
</evidence>
<dbReference type="InterPro" id="IPR001697">
    <property type="entry name" value="Pyr_Knase"/>
</dbReference>
<dbReference type="Pfam" id="PF02887">
    <property type="entry name" value="PK_C"/>
    <property type="match status" value="1"/>
</dbReference>
<keyword evidence="3" id="KW-1185">Reference proteome</keyword>
<proteinExistence type="predicted"/>
<evidence type="ECO:0000313" key="3">
    <source>
        <dbReference type="Proteomes" id="UP000236333"/>
    </source>
</evidence>
<keyword evidence="2" id="KW-0418">Kinase</keyword>
<dbReference type="InterPro" id="IPR036918">
    <property type="entry name" value="Pyrv_Knase_C_sf"/>
</dbReference>
<dbReference type="GO" id="GO:0016301">
    <property type="term" value="F:kinase activity"/>
    <property type="evidence" value="ECO:0007669"/>
    <property type="project" value="UniProtKB-KW"/>
</dbReference>
<evidence type="ECO:0000313" key="2">
    <source>
        <dbReference type="EMBL" id="PNG93949.1"/>
    </source>
</evidence>
<accession>A0A2J7Z195</accession>
<dbReference type="GO" id="GO:0030955">
    <property type="term" value="F:potassium ion binding"/>
    <property type="evidence" value="ECO:0007669"/>
    <property type="project" value="InterPro"/>
</dbReference>
<dbReference type="EMBL" id="PGGS01004849">
    <property type="protein sequence ID" value="PNG93949.1"/>
    <property type="molecule type" value="Genomic_DNA"/>
</dbReference>
<sequence>TPPCTQVSIAAAILKDAEVGVDTYAQLNYLRNYTPKPMATLECLCSSAVKAAVDMKAALICVVTNTGAPIRAIAKYRPSQAVVVVTTRKHVARQCNMNYGCVPLLLRQREEHAMEHIVEL</sequence>
<feature type="domain" description="Pyruvate kinase C-terminal" evidence="1">
    <location>
        <begin position="44"/>
        <end position="113"/>
    </location>
</feature>
<dbReference type="InterPro" id="IPR015795">
    <property type="entry name" value="Pyrv_Knase_C"/>
</dbReference>
<dbReference type="Gene3D" id="3.40.1380.20">
    <property type="entry name" value="Pyruvate kinase, C-terminal domain"/>
    <property type="match status" value="1"/>
</dbReference>
<dbReference type="AlphaFoldDB" id="A0A2J7Z195"/>
<dbReference type="GO" id="GO:0000287">
    <property type="term" value="F:magnesium ion binding"/>
    <property type="evidence" value="ECO:0007669"/>
    <property type="project" value="InterPro"/>
</dbReference>
<keyword evidence="2" id="KW-0670">Pyruvate</keyword>
<dbReference type="OrthoDB" id="108365at2759"/>
<gene>
    <name evidence="2" type="ORF">TSOC_015301</name>
</gene>
<protein>
    <submittedName>
        <fullName evidence="2">Pyruvate kinase</fullName>
    </submittedName>
</protein>
<dbReference type="PANTHER" id="PTHR11817">
    <property type="entry name" value="PYRUVATE KINASE"/>
    <property type="match status" value="1"/>
</dbReference>
<dbReference type="SUPFAM" id="SSF52935">
    <property type="entry name" value="PK C-terminal domain-like"/>
    <property type="match status" value="1"/>
</dbReference>
<comment type="caution">
    <text evidence="2">The sequence shown here is derived from an EMBL/GenBank/DDBJ whole genome shotgun (WGS) entry which is preliminary data.</text>
</comment>
<dbReference type="GO" id="GO:0004743">
    <property type="term" value="F:pyruvate kinase activity"/>
    <property type="evidence" value="ECO:0007669"/>
    <property type="project" value="InterPro"/>
</dbReference>
<keyword evidence="2" id="KW-0808">Transferase</keyword>
<reference evidence="2 3" key="1">
    <citation type="journal article" date="2017" name="Mol. Biol. Evol.">
        <title>The 4-celled Tetrabaena socialis nuclear genome reveals the essential components for genetic control of cell number at the origin of multicellularity in the volvocine lineage.</title>
        <authorList>
            <person name="Featherston J."/>
            <person name="Arakaki Y."/>
            <person name="Hanschen E.R."/>
            <person name="Ferris P.J."/>
            <person name="Michod R.E."/>
            <person name="Olson B.J.S.C."/>
            <person name="Nozaki H."/>
            <person name="Durand P.M."/>
        </authorList>
    </citation>
    <scope>NUCLEOTIDE SEQUENCE [LARGE SCALE GENOMIC DNA]</scope>
    <source>
        <strain evidence="2 3">NIES-571</strain>
    </source>
</reference>